<dbReference type="CDD" id="cd00609">
    <property type="entry name" value="AAT_like"/>
    <property type="match status" value="1"/>
</dbReference>
<name>A0A8J8TQM9_9EURY</name>
<dbReference type="Pfam" id="PF00155">
    <property type="entry name" value="Aminotran_1_2"/>
    <property type="match status" value="1"/>
</dbReference>
<dbReference type="Gene3D" id="3.90.1150.10">
    <property type="entry name" value="Aspartate Aminotransferase, domain 1"/>
    <property type="match status" value="1"/>
</dbReference>
<dbReference type="GO" id="GO:0006520">
    <property type="term" value="P:amino acid metabolic process"/>
    <property type="evidence" value="ECO:0007669"/>
    <property type="project" value="InterPro"/>
</dbReference>
<comment type="cofactor">
    <cofactor evidence="1 7">
        <name>pyridoxal 5'-phosphate</name>
        <dbReference type="ChEBI" id="CHEBI:597326"/>
    </cofactor>
</comment>
<dbReference type="FunFam" id="3.40.640.10:FF:000033">
    <property type="entry name" value="Aspartate aminotransferase"/>
    <property type="match status" value="1"/>
</dbReference>
<dbReference type="InterPro" id="IPR015421">
    <property type="entry name" value="PyrdxlP-dep_Trfase_major"/>
</dbReference>
<keyword evidence="5 7" id="KW-0808">Transferase</keyword>
<dbReference type="Gene3D" id="3.40.640.10">
    <property type="entry name" value="Type I PLP-dependent aspartate aminotransferase-like (Major domain)"/>
    <property type="match status" value="1"/>
</dbReference>
<dbReference type="AlphaFoldDB" id="A0A8J8TQM9"/>
<evidence type="ECO:0000256" key="6">
    <source>
        <dbReference type="ARBA" id="ARBA00022898"/>
    </source>
</evidence>
<dbReference type="GO" id="GO:0008483">
    <property type="term" value="F:transaminase activity"/>
    <property type="evidence" value="ECO:0007669"/>
    <property type="project" value="UniProtKB-KW"/>
</dbReference>
<comment type="caution">
    <text evidence="9">The sequence shown here is derived from an EMBL/GenBank/DDBJ whole genome shotgun (WGS) entry which is preliminary data.</text>
</comment>
<evidence type="ECO:0000259" key="8">
    <source>
        <dbReference type="Pfam" id="PF00155"/>
    </source>
</evidence>
<evidence type="ECO:0000256" key="7">
    <source>
        <dbReference type="RuleBase" id="RU000481"/>
    </source>
</evidence>
<feature type="domain" description="Aminotransferase class I/classII large" evidence="8">
    <location>
        <begin position="29"/>
        <end position="377"/>
    </location>
</feature>
<dbReference type="RefSeq" id="WP_148859500.1">
    <property type="nucleotide sequence ID" value="NZ_PHNJ01000012.1"/>
</dbReference>
<dbReference type="Proteomes" id="UP000766904">
    <property type="component" value="Unassembled WGS sequence"/>
</dbReference>
<dbReference type="OrthoDB" id="372018at2157"/>
<keyword evidence="6" id="KW-0663">Pyridoxal phosphate</keyword>
<dbReference type="EMBL" id="PHNJ01000012">
    <property type="protein sequence ID" value="TYL37045.1"/>
    <property type="molecule type" value="Genomic_DNA"/>
</dbReference>
<evidence type="ECO:0000313" key="9">
    <source>
        <dbReference type="EMBL" id="TYL37045.1"/>
    </source>
</evidence>
<evidence type="ECO:0000256" key="1">
    <source>
        <dbReference type="ARBA" id="ARBA00001933"/>
    </source>
</evidence>
<dbReference type="InterPro" id="IPR015422">
    <property type="entry name" value="PyrdxlP-dep_Trfase_small"/>
</dbReference>
<dbReference type="PROSITE" id="PS00105">
    <property type="entry name" value="AA_TRANSFER_CLASS_1"/>
    <property type="match status" value="1"/>
</dbReference>
<dbReference type="InterPro" id="IPR004839">
    <property type="entry name" value="Aminotransferase_I/II_large"/>
</dbReference>
<evidence type="ECO:0000256" key="4">
    <source>
        <dbReference type="ARBA" id="ARBA00022576"/>
    </source>
</evidence>
<proteinExistence type="inferred from homology"/>
<protein>
    <recommendedName>
        <fullName evidence="7">Aminotransferase</fullName>
        <ecNumber evidence="7">2.6.1.-</ecNumber>
    </recommendedName>
</protein>
<dbReference type="GO" id="GO:0030170">
    <property type="term" value="F:pyridoxal phosphate binding"/>
    <property type="evidence" value="ECO:0007669"/>
    <property type="project" value="InterPro"/>
</dbReference>
<dbReference type="SUPFAM" id="SSF53383">
    <property type="entry name" value="PLP-dependent transferases"/>
    <property type="match status" value="1"/>
</dbReference>
<reference evidence="9" key="1">
    <citation type="submission" date="2017-11" db="EMBL/GenBank/DDBJ databases">
        <authorList>
            <person name="Kajale S.C."/>
            <person name="Sharma A."/>
        </authorList>
    </citation>
    <scope>NUCLEOTIDE SEQUENCE</scope>
    <source>
        <strain evidence="9">LS1_42</strain>
    </source>
</reference>
<dbReference type="InterPro" id="IPR004838">
    <property type="entry name" value="NHTrfase_class1_PyrdxlP-BS"/>
</dbReference>
<dbReference type="InterPro" id="IPR050596">
    <property type="entry name" value="AspAT/PAT-like"/>
</dbReference>
<keyword evidence="10" id="KW-1185">Reference proteome</keyword>
<organism evidence="9 10">
    <name type="scientific">Natronococcus pandeyae</name>
    <dbReference type="NCBI Taxonomy" id="2055836"/>
    <lineage>
        <taxon>Archaea</taxon>
        <taxon>Methanobacteriati</taxon>
        <taxon>Methanobacteriota</taxon>
        <taxon>Stenosarchaea group</taxon>
        <taxon>Halobacteria</taxon>
        <taxon>Halobacteriales</taxon>
        <taxon>Natrialbaceae</taxon>
        <taxon>Natronococcus</taxon>
    </lineage>
</organism>
<comment type="similarity">
    <text evidence="2 7">Belongs to the class-I pyridoxal-phosphate-dependent aminotransferase family.</text>
</comment>
<evidence type="ECO:0000256" key="3">
    <source>
        <dbReference type="ARBA" id="ARBA00011738"/>
    </source>
</evidence>
<evidence type="ECO:0000256" key="2">
    <source>
        <dbReference type="ARBA" id="ARBA00007441"/>
    </source>
</evidence>
<dbReference type="PANTHER" id="PTHR46383:SF3">
    <property type="entry name" value="ASPARTATE AMINOTRANSFERASE-RELATED"/>
    <property type="match status" value="1"/>
</dbReference>
<dbReference type="EC" id="2.6.1.-" evidence="7"/>
<keyword evidence="4 7" id="KW-0032">Aminotransferase</keyword>
<evidence type="ECO:0000313" key="10">
    <source>
        <dbReference type="Proteomes" id="UP000766904"/>
    </source>
</evidence>
<sequence>MTIELSDRVKAVPPSGIRRFFEIAEERDDVISLGVGEPDFSTPWAARDAAIASLEQGKTSYTANRGMRELREAIADYAADRFDLGYDPAEEIIVTAGASEAVDLAFRAFVNPGDTVAIAQPSYISYEPGVIFAGGEVLSVRTREEDEFRLTVEALEEAGAGDAEMLVLCYPNNPTGAIMREEHLEPIAEFAREHDLTVLSDEIYAELTYEGEHTSIATLEGMRERTIVFNGFSKAHAMTGLRLGYALGPADAITAMNKIHQYAMLSAPTTAQHAALEALDSCENDVREMVDQYDRRRQFVLSRFREIGMDVFEARGAFYCFPEVPEGFTAEEFAEGVLREEGVAVVPGDVFGVGGEGHLRISYATGLGDLREALARIEAFVADHA</sequence>
<evidence type="ECO:0000256" key="5">
    <source>
        <dbReference type="ARBA" id="ARBA00022679"/>
    </source>
</evidence>
<comment type="subunit">
    <text evidence="3">Homodimer.</text>
</comment>
<dbReference type="PANTHER" id="PTHR46383">
    <property type="entry name" value="ASPARTATE AMINOTRANSFERASE"/>
    <property type="match status" value="1"/>
</dbReference>
<dbReference type="InterPro" id="IPR015424">
    <property type="entry name" value="PyrdxlP-dep_Trfase"/>
</dbReference>
<accession>A0A8J8TQM9</accession>
<gene>
    <name evidence="9" type="ORF">CV102_18670</name>
</gene>